<feature type="transmembrane region" description="Helical" evidence="1">
    <location>
        <begin position="20"/>
        <end position="40"/>
    </location>
</feature>
<dbReference type="AlphaFoldDB" id="A0A2C9U6H8"/>
<gene>
    <name evidence="2" type="ORF">MANES_17G092300</name>
</gene>
<evidence type="ECO:0000256" key="1">
    <source>
        <dbReference type="SAM" id="Phobius"/>
    </source>
</evidence>
<keyword evidence="1" id="KW-0472">Membrane</keyword>
<evidence type="ECO:0000313" key="2">
    <source>
        <dbReference type="EMBL" id="OAY25412.1"/>
    </source>
</evidence>
<protein>
    <submittedName>
        <fullName evidence="2">Uncharacterized protein</fullName>
    </submittedName>
</protein>
<name>A0A2C9U6H8_MANES</name>
<organism evidence="2">
    <name type="scientific">Manihot esculenta</name>
    <name type="common">Cassava</name>
    <name type="synonym">Jatropha manihot</name>
    <dbReference type="NCBI Taxonomy" id="3983"/>
    <lineage>
        <taxon>Eukaryota</taxon>
        <taxon>Viridiplantae</taxon>
        <taxon>Streptophyta</taxon>
        <taxon>Embryophyta</taxon>
        <taxon>Tracheophyta</taxon>
        <taxon>Spermatophyta</taxon>
        <taxon>Magnoliopsida</taxon>
        <taxon>eudicotyledons</taxon>
        <taxon>Gunneridae</taxon>
        <taxon>Pentapetalae</taxon>
        <taxon>rosids</taxon>
        <taxon>fabids</taxon>
        <taxon>Malpighiales</taxon>
        <taxon>Euphorbiaceae</taxon>
        <taxon>Crotonoideae</taxon>
        <taxon>Manihoteae</taxon>
        <taxon>Manihot</taxon>
    </lineage>
</organism>
<accession>A0A2C9U6H8</accession>
<sequence>MPMGPFLCPSYVTIIHMDVAQLFTCWIFFPLLFLFSSCCMQC</sequence>
<keyword evidence="1" id="KW-1133">Transmembrane helix</keyword>
<keyword evidence="1" id="KW-0812">Transmembrane</keyword>
<reference evidence="2" key="1">
    <citation type="submission" date="2016-02" db="EMBL/GenBank/DDBJ databases">
        <title>WGS assembly of Manihot esculenta.</title>
        <authorList>
            <person name="Bredeson J.V."/>
            <person name="Prochnik S.E."/>
            <person name="Lyons J.B."/>
            <person name="Schmutz J."/>
            <person name="Grimwood J."/>
            <person name="Vrebalov J."/>
            <person name="Bart R.S."/>
            <person name="Amuge T."/>
            <person name="Ferguson M.E."/>
            <person name="Green R."/>
            <person name="Putnam N."/>
            <person name="Stites J."/>
            <person name="Rounsley S."/>
            <person name="Rokhsar D.S."/>
        </authorList>
    </citation>
    <scope>NUCLEOTIDE SEQUENCE [LARGE SCALE GENOMIC DNA]</scope>
    <source>
        <tissue evidence="2">Leaf</tissue>
    </source>
</reference>
<dbReference type="EMBL" id="CM004403">
    <property type="protein sequence ID" value="OAY25412.1"/>
    <property type="molecule type" value="Genomic_DNA"/>
</dbReference>
<proteinExistence type="predicted"/>